<reference evidence="1" key="1">
    <citation type="submission" date="2012-09" db="EMBL/GenBank/DDBJ databases">
        <authorList>
            <person name="Martin A.A."/>
        </authorList>
    </citation>
    <scope>NUCLEOTIDE SEQUENCE</scope>
</reference>
<evidence type="ECO:0000313" key="1">
    <source>
        <dbReference type="Proteomes" id="UP000035642"/>
    </source>
</evidence>
<keyword evidence="1" id="KW-1185">Reference proteome</keyword>
<proteinExistence type="predicted"/>
<sequence>MLVMRVLESERCVLATETDCKLPVFPDSFLIIQDREISFNYVCYMLNTPLSAVHRKMYTEKGSEERMKIIQQKYNLTAVCAWLRELEDSTVSKQKGEKLL</sequence>
<dbReference type="AlphaFoldDB" id="A0A0K0DLM2"/>
<organism evidence="1 2">
    <name type="scientific">Angiostrongylus cantonensis</name>
    <name type="common">Rat lungworm</name>
    <dbReference type="NCBI Taxonomy" id="6313"/>
    <lineage>
        <taxon>Eukaryota</taxon>
        <taxon>Metazoa</taxon>
        <taxon>Ecdysozoa</taxon>
        <taxon>Nematoda</taxon>
        <taxon>Chromadorea</taxon>
        <taxon>Rhabditida</taxon>
        <taxon>Rhabditina</taxon>
        <taxon>Rhabditomorpha</taxon>
        <taxon>Strongyloidea</taxon>
        <taxon>Metastrongylidae</taxon>
        <taxon>Angiostrongylus</taxon>
    </lineage>
</organism>
<name>A0A0K0DLM2_ANGCA</name>
<dbReference type="Proteomes" id="UP000035642">
    <property type="component" value="Unassembled WGS sequence"/>
</dbReference>
<accession>A0A0K0DLM2</accession>
<protein>
    <submittedName>
        <fullName evidence="2">HTH_Tnp_ISL3 domain-containing protein</fullName>
    </submittedName>
</protein>
<reference evidence="2" key="2">
    <citation type="submission" date="2017-02" db="UniProtKB">
        <authorList>
            <consortium name="WormBaseParasite"/>
        </authorList>
    </citation>
    <scope>IDENTIFICATION</scope>
</reference>
<evidence type="ECO:0000313" key="2">
    <source>
        <dbReference type="WBParaSite" id="ACAC_0001251401-mRNA-1"/>
    </source>
</evidence>
<dbReference type="WBParaSite" id="ACAC_0001251401-mRNA-1">
    <property type="protein sequence ID" value="ACAC_0001251401-mRNA-1"/>
    <property type="gene ID" value="ACAC_0001251401"/>
</dbReference>